<keyword evidence="9" id="KW-1185">Reference proteome</keyword>
<dbReference type="InterPro" id="IPR007452">
    <property type="entry name" value="TamB_C"/>
</dbReference>
<keyword evidence="3 6" id="KW-1133">Transmembrane helix</keyword>
<evidence type="ECO:0000313" key="9">
    <source>
        <dbReference type="Proteomes" id="UP000267342"/>
    </source>
</evidence>
<dbReference type="GO" id="GO:0009306">
    <property type="term" value="P:protein secretion"/>
    <property type="evidence" value="ECO:0007669"/>
    <property type="project" value="InterPro"/>
</dbReference>
<sequence>MASALRHWPRILMRGFRIVGWSLCGLMGLILLGVGFILSPTGTAWLLDKARSHGYLSYDHVEGAPLDHLVLEGLRLPLGTTELQASHLELRWATDCLLKGRLCLDDLSGQGIHIVVGPAAETTAETSSSSTPLARIQTPIPVEIRRIVLDDVSMEMATGMTMSWRHFSSGVRMDGSLVTLAETHLDDTRVTLAPAAEASSEDKPASVASTPTARAPLTNPLAPLSIHPLDLPASRIQLPDITLPVDVDVPAIAVAGVDIDGLGAPLRIDSIALAMHARDTRVVVDRLQYSGPDGELDATADVRLSGEYPLSVSLDGTVHHAPLQDERLSLRVGGSLAAVNLQLDGQGQMPMKVGIKADLLSQLMPFSASIVSPQLQWPLSETERRQASAVYRVDGLNVLAEGDLTGYRLGVDGTVRSNTLKPMPIHLAGQGDDHQFAWNVLKVGVGSKGGLQSQGQVQWAPRLAAKADVTLDQLQVDALAPTVPGLLSGQTHVEFQQHDDASWNVQVPKLALNGSLMKQPLALEGQLEGDSGFHWTIRNLNLRQGRNQLQAHGVVAEQSDLHATIDAPMLSSLWPGLGGRLRGQLDVSGPLTSPRGRVDLQGDQLRYAAHQLQHLSLNGSGSGSDDPDMDVTLSATGVKSGALALRSAALTLKGRLSQHRLNVSVDGQKGSAVTQARLALEGGLNAQTHHYRARVTPLSVDAAQVGQVALTGPLVADVDLNASAATVQPFCLVRAQGGRLCADKVIQASADHGQAQLMLEGLPMAMLNSVMPDPWRVSGTTQGRVDARWSAGGTRWTANGDLTNGVTVSGKDADGKAYSLPAMSTHLVLDATPEKAHLQTQMVLKNAGQLRLDVGISDPLVARQLSGSIAVEQLLLSPYRPLIAGIDSLDGAVNGRIALGGTLAHPHLEGQLVLGGVKAKGPIMPIALDDARIALDLHGEQGQIDGYLASGDSRLLLNGSAQWPLDAPWQVAMTLRDNGTPLEIMALDYGRVKVSPHIELKANPELLSIEGNVDVPWARIEVAQLPPTVQTPSSDEVILTRDEAAHLDRLRAGLEKQNLSRERRWADAAALQKAGMAINLNVRVSFGKDVHLAAYGLNSNITGAFDVRQRQNAIQLFGTVALKDGRYKAFGQDLIIQKGEIVFTGPAAQPRLDIVAIRNPESIEDNVTAGVKVTGTAQSPNIQVFSDPAMNETSALSYLLQGHASDSGSNDNALTSALIGLSIAQSGSTVGAIGETFGIQDLTLDTAGTGDNSKVVVSGYVLPRLKVSYGVGVFSPIAELTLRYRLMQNLYLQGVSGTSQALDLIYTFSLGRTPDTLPSDAVKK</sequence>
<feature type="domain" description="Translocation and assembly module TamB C-terminal" evidence="7">
    <location>
        <begin position="951"/>
        <end position="1308"/>
    </location>
</feature>
<protein>
    <submittedName>
        <fullName evidence="8">Uncharacterized protein conserved in bacteria</fullName>
    </submittedName>
</protein>
<dbReference type="GO" id="GO:0097347">
    <property type="term" value="C:TAM protein secretion complex"/>
    <property type="evidence" value="ECO:0007669"/>
    <property type="project" value="TreeGrafter"/>
</dbReference>
<dbReference type="Proteomes" id="UP000267342">
    <property type="component" value="Chromosome"/>
</dbReference>
<gene>
    <name evidence="8" type="ORF">ZBT109_1443</name>
</gene>
<proteinExistence type="predicted"/>
<dbReference type="STRING" id="1123510.GCA_000620025_00443"/>
<dbReference type="KEGG" id="zpl:ZBT109_1443"/>
<organism evidence="8 9">
    <name type="scientific">Zymobacter palmae</name>
    <dbReference type="NCBI Taxonomy" id="33074"/>
    <lineage>
        <taxon>Bacteria</taxon>
        <taxon>Pseudomonadati</taxon>
        <taxon>Pseudomonadota</taxon>
        <taxon>Gammaproteobacteria</taxon>
        <taxon>Oceanospirillales</taxon>
        <taxon>Halomonadaceae</taxon>
        <taxon>Zymobacter group</taxon>
        <taxon>Zymobacter</taxon>
    </lineage>
</organism>
<dbReference type="EMBL" id="AP018933">
    <property type="protein sequence ID" value="BBG30203.1"/>
    <property type="molecule type" value="Genomic_DNA"/>
</dbReference>
<dbReference type="RefSeq" id="WP_051524056.1">
    <property type="nucleotide sequence ID" value="NZ_AP018933.1"/>
</dbReference>
<dbReference type="OrthoDB" id="5555605at2"/>
<evidence type="ECO:0000313" key="8">
    <source>
        <dbReference type="EMBL" id="BBG30203.1"/>
    </source>
</evidence>
<dbReference type="Pfam" id="PF04357">
    <property type="entry name" value="TamB"/>
    <property type="match status" value="1"/>
</dbReference>
<evidence type="ECO:0000256" key="3">
    <source>
        <dbReference type="ARBA" id="ARBA00022989"/>
    </source>
</evidence>
<dbReference type="PANTHER" id="PTHR36985:SF1">
    <property type="entry name" value="TRANSLOCATION AND ASSEMBLY MODULE SUBUNIT TAMB"/>
    <property type="match status" value="1"/>
</dbReference>
<comment type="subcellular location">
    <subcellularLocation>
        <location evidence="1">Membrane</location>
        <topology evidence="1">Single-pass membrane protein</topology>
    </subcellularLocation>
</comment>
<evidence type="ECO:0000259" key="7">
    <source>
        <dbReference type="Pfam" id="PF04357"/>
    </source>
</evidence>
<name>A0A348HF01_9GAMM</name>
<dbReference type="PANTHER" id="PTHR36985">
    <property type="entry name" value="TRANSLOCATION AND ASSEMBLY MODULE SUBUNIT TAMB"/>
    <property type="match status" value="1"/>
</dbReference>
<keyword evidence="2 6" id="KW-0812">Transmembrane</keyword>
<feature type="region of interest" description="Disordered" evidence="5">
    <location>
        <begin position="194"/>
        <end position="219"/>
    </location>
</feature>
<evidence type="ECO:0000256" key="4">
    <source>
        <dbReference type="ARBA" id="ARBA00023136"/>
    </source>
</evidence>
<reference evidence="8 9" key="1">
    <citation type="submission" date="2018-09" db="EMBL/GenBank/DDBJ databases">
        <title>Zymobacter palmae IAM14233 (=T109) whole genome analysis.</title>
        <authorList>
            <person name="Yanase H."/>
        </authorList>
    </citation>
    <scope>NUCLEOTIDE SEQUENCE [LARGE SCALE GENOMIC DNA]</scope>
    <source>
        <strain evidence="8 9">IAM14233</strain>
    </source>
</reference>
<evidence type="ECO:0000256" key="1">
    <source>
        <dbReference type="ARBA" id="ARBA00004167"/>
    </source>
</evidence>
<accession>A0A348HF01</accession>
<dbReference type="GO" id="GO:0005886">
    <property type="term" value="C:plasma membrane"/>
    <property type="evidence" value="ECO:0007669"/>
    <property type="project" value="InterPro"/>
</dbReference>
<feature type="transmembrane region" description="Helical" evidence="6">
    <location>
        <begin position="21"/>
        <end position="47"/>
    </location>
</feature>
<keyword evidence="4 6" id="KW-0472">Membrane</keyword>
<evidence type="ECO:0000256" key="6">
    <source>
        <dbReference type="SAM" id="Phobius"/>
    </source>
</evidence>
<evidence type="ECO:0000256" key="2">
    <source>
        <dbReference type="ARBA" id="ARBA00022692"/>
    </source>
</evidence>
<evidence type="ECO:0000256" key="5">
    <source>
        <dbReference type="SAM" id="MobiDB-lite"/>
    </source>
</evidence>